<comment type="caution">
    <text evidence="2">The sequence shown here is derived from an EMBL/GenBank/DDBJ whole genome shotgun (WGS) entry which is preliminary data.</text>
</comment>
<evidence type="ECO:0000313" key="2">
    <source>
        <dbReference type="EMBL" id="KXH58284.1"/>
    </source>
</evidence>
<organism evidence="2 3">
    <name type="scientific">Colletotrichum salicis</name>
    <dbReference type="NCBI Taxonomy" id="1209931"/>
    <lineage>
        <taxon>Eukaryota</taxon>
        <taxon>Fungi</taxon>
        <taxon>Dikarya</taxon>
        <taxon>Ascomycota</taxon>
        <taxon>Pezizomycotina</taxon>
        <taxon>Sordariomycetes</taxon>
        <taxon>Hypocreomycetidae</taxon>
        <taxon>Glomerellales</taxon>
        <taxon>Glomerellaceae</taxon>
        <taxon>Colletotrichum</taxon>
        <taxon>Colletotrichum acutatum species complex</taxon>
    </lineage>
</organism>
<gene>
    <name evidence="2" type="ORF">CSAL01_06319</name>
</gene>
<dbReference type="CDD" id="cd10527">
    <property type="entry name" value="SET_LSMT"/>
    <property type="match status" value="1"/>
</dbReference>
<dbReference type="InterPro" id="IPR046341">
    <property type="entry name" value="SET_dom_sf"/>
</dbReference>
<dbReference type="PROSITE" id="PS50280">
    <property type="entry name" value="SET"/>
    <property type="match status" value="1"/>
</dbReference>
<dbReference type="InterPro" id="IPR050600">
    <property type="entry name" value="SETD3_SETD6_MTase"/>
</dbReference>
<evidence type="ECO:0000313" key="3">
    <source>
        <dbReference type="Proteomes" id="UP000070121"/>
    </source>
</evidence>
<dbReference type="SUPFAM" id="SSF82199">
    <property type="entry name" value="SET domain"/>
    <property type="match status" value="1"/>
</dbReference>
<dbReference type="STRING" id="1209931.A0A135UD25"/>
<dbReference type="GO" id="GO:0016279">
    <property type="term" value="F:protein-lysine N-methyltransferase activity"/>
    <property type="evidence" value="ECO:0007669"/>
    <property type="project" value="TreeGrafter"/>
</dbReference>
<keyword evidence="3" id="KW-1185">Reference proteome</keyword>
<dbReference type="Proteomes" id="UP000070121">
    <property type="component" value="Unassembled WGS sequence"/>
</dbReference>
<dbReference type="InterPro" id="IPR001214">
    <property type="entry name" value="SET_dom"/>
</dbReference>
<name>A0A135UD25_9PEZI</name>
<dbReference type="EMBL" id="JFFI01001578">
    <property type="protein sequence ID" value="KXH58284.1"/>
    <property type="molecule type" value="Genomic_DNA"/>
</dbReference>
<dbReference type="GO" id="GO:0005634">
    <property type="term" value="C:nucleus"/>
    <property type="evidence" value="ECO:0007669"/>
    <property type="project" value="TreeGrafter"/>
</dbReference>
<dbReference type="AlphaFoldDB" id="A0A135UD25"/>
<dbReference type="Gene3D" id="3.90.1410.10">
    <property type="entry name" value="set domain protein methyltransferase, domain 1"/>
    <property type="match status" value="1"/>
</dbReference>
<feature type="domain" description="SET" evidence="1">
    <location>
        <begin position="23"/>
        <end position="289"/>
    </location>
</feature>
<reference evidence="2 3" key="1">
    <citation type="submission" date="2014-02" db="EMBL/GenBank/DDBJ databases">
        <title>The genome sequence of Colletotrichum salicis CBS 607.94.</title>
        <authorList>
            <person name="Baroncelli R."/>
            <person name="Thon M.R."/>
        </authorList>
    </citation>
    <scope>NUCLEOTIDE SEQUENCE [LARGE SCALE GENOMIC DNA]</scope>
    <source>
        <strain evidence="2 3">CBS 607.94</strain>
    </source>
</reference>
<evidence type="ECO:0000259" key="1">
    <source>
        <dbReference type="PROSITE" id="PS50280"/>
    </source>
</evidence>
<protein>
    <submittedName>
        <fullName evidence="2">SET domain-containing protein</fullName>
    </submittedName>
</protein>
<dbReference type="PANTHER" id="PTHR13271:SF76">
    <property type="entry name" value="SET DOMAIN-CONTAINING PROTEIN 8"/>
    <property type="match status" value="1"/>
</dbReference>
<dbReference type="OrthoDB" id="441812at2759"/>
<accession>A0A135UD25</accession>
<dbReference type="PANTHER" id="PTHR13271">
    <property type="entry name" value="UNCHARACTERIZED PUTATIVE METHYLTRANSFERASE"/>
    <property type="match status" value="1"/>
</dbReference>
<proteinExistence type="predicted"/>
<sequence length="513" mass="56664">MASTQLPLETLSTWTMFNDVDLVDVEAREIPGCGLGLLSNKELSREKETFDIPTLLRIPGELVLSAEAVENYAKVDKNFRQLLEAAGHKYLPPQVPVTTLWTEQEREMLNGTSLEASTSLAFLTCLPPSMTTPFPSNQYPGCRWLSMTKTSLAKNCGPKRPSQGQETIAIALESCSNRDQSATAAKIVALTDEFDEVREISSTLPFWNELFWESDKVSLIDWVRVDAWFRSRCLELPKSGEAMVPVLDLANHSSKANAYYEENGKDEVVLLLRPGCRVSSGDEMTISYGDAKSGAEMLFSYGFIDPASAADRITLPLIPMEDDPLGKAKLHVFEGAPTVEFVRTNGSLSWKSPFAYFMCLNEEDGLSFRVLQDTGGSRELKLFWQDEDVTTTTTAFEQHIDGHPLAQIFRLRVVSVLGDLVGSQLERLATGMSLEDLDESLNEGGLVCGTCISAAATLREQETSLLEAAVKAIEDQKTELLADENVVAYLGSMEDAQNDLVLEEMSNEDEDFS</sequence>